<dbReference type="InterPro" id="IPR011598">
    <property type="entry name" value="bHLH_dom"/>
</dbReference>
<dbReference type="SMART" id="SM00353">
    <property type="entry name" value="HLH"/>
    <property type="match status" value="1"/>
</dbReference>
<keyword evidence="8" id="KW-1185">Reference proteome</keyword>
<dbReference type="Pfam" id="PF00010">
    <property type="entry name" value="HLH"/>
    <property type="match status" value="1"/>
</dbReference>
<dbReference type="PANTHER" id="PTHR11723">
    <property type="entry name" value="DNA-BINDING PROTEIN INHIBITOR"/>
    <property type="match status" value="1"/>
</dbReference>
<dbReference type="SUPFAM" id="SSF47459">
    <property type="entry name" value="HLH, helix-loop-helix DNA-binding domain"/>
    <property type="match status" value="1"/>
</dbReference>
<dbReference type="PANTHER" id="PTHR11723:SF17">
    <property type="entry name" value="PROTEIN EXTRA-MACROCHAETAE"/>
    <property type="match status" value="1"/>
</dbReference>
<dbReference type="Gene3D" id="4.10.280.10">
    <property type="entry name" value="Helix-loop-helix DNA-binding domain"/>
    <property type="match status" value="1"/>
</dbReference>
<keyword evidence="3" id="KW-0805">Transcription regulation</keyword>
<feature type="region of interest" description="Disordered" evidence="6">
    <location>
        <begin position="173"/>
        <end position="198"/>
    </location>
</feature>
<protein>
    <submittedName>
        <fullName evidence="9 10">Uncharacterized protein LOC116298846</fullName>
    </submittedName>
</protein>
<dbReference type="PROSITE" id="PS50888">
    <property type="entry name" value="BHLH"/>
    <property type="match status" value="1"/>
</dbReference>
<dbReference type="InterPro" id="IPR036638">
    <property type="entry name" value="HLH_DNA-bd_sf"/>
</dbReference>
<evidence type="ECO:0000256" key="3">
    <source>
        <dbReference type="ARBA" id="ARBA00023015"/>
    </source>
</evidence>
<organism evidence="8 9">
    <name type="scientific">Actinia tenebrosa</name>
    <name type="common">Australian red waratah sea anemone</name>
    <dbReference type="NCBI Taxonomy" id="6105"/>
    <lineage>
        <taxon>Eukaryota</taxon>
        <taxon>Metazoa</taxon>
        <taxon>Cnidaria</taxon>
        <taxon>Anthozoa</taxon>
        <taxon>Hexacorallia</taxon>
        <taxon>Actiniaria</taxon>
        <taxon>Actiniidae</taxon>
        <taxon>Actinia</taxon>
    </lineage>
</organism>
<evidence type="ECO:0000313" key="10">
    <source>
        <dbReference type="RefSeq" id="XP_031563277.1"/>
    </source>
</evidence>
<dbReference type="GO" id="GO:0046983">
    <property type="term" value="F:protein dimerization activity"/>
    <property type="evidence" value="ECO:0007669"/>
    <property type="project" value="InterPro"/>
</dbReference>
<keyword evidence="5" id="KW-0539">Nucleus</keyword>
<dbReference type="GeneID" id="116298846"/>
<dbReference type="AlphaFoldDB" id="A0A6P8I7J5"/>
<dbReference type="GO" id="GO:0000122">
    <property type="term" value="P:negative regulation of transcription by RNA polymerase II"/>
    <property type="evidence" value="ECO:0007669"/>
    <property type="project" value="InterPro"/>
</dbReference>
<dbReference type="GO" id="GO:0030154">
    <property type="term" value="P:cell differentiation"/>
    <property type="evidence" value="ECO:0007669"/>
    <property type="project" value="TreeGrafter"/>
</dbReference>
<feature type="region of interest" description="Disordered" evidence="6">
    <location>
        <begin position="76"/>
        <end position="129"/>
    </location>
</feature>
<feature type="compositionally biased region" description="Low complexity" evidence="6">
    <location>
        <begin position="80"/>
        <end position="104"/>
    </location>
</feature>
<feature type="compositionally biased region" description="Basic and acidic residues" evidence="6">
    <location>
        <begin position="118"/>
        <end position="127"/>
    </location>
</feature>
<gene>
    <name evidence="9 10" type="primary">LOC116298846</name>
</gene>
<proteinExistence type="predicted"/>
<accession>A0A6P8I7J5</accession>
<evidence type="ECO:0000256" key="5">
    <source>
        <dbReference type="ARBA" id="ARBA00023242"/>
    </source>
</evidence>
<evidence type="ECO:0000313" key="8">
    <source>
        <dbReference type="Proteomes" id="UP000515163"/>
    </source>
</evidence>
<evidence type="ECO:0000256" key="6">
    <source>
        <dbReference type="SAM" id="MobiDB-lite"/>
    </source>
</evidence>
<evidence type="ECO:0000259" key="7">
    <source>
        <dbReference type="PROSITE" id="PS50888"/>
    </source>
</evidence>
<evidence type="ECO:0000256" key="2">
    <source>
        <dbReference type="ARBA" id="ARBA00022491"/>
    </source>
</evidence>
<dbReference type="KEGG" id="aten:116298846"/>
<dbReference type="Proteomes" id="UP000515163">
    <property type="component" value="Unplaced"/>
</dbReference>
<keyword evidence="4" id="KW-0804">Transcription</keyword>
<evidence type="ECO:0000256" key="1">
    <source>
        <dbReference type="ARBA" id="ARBA00004123"/>
    </source>
</evidence>
<dbReference type="RefSeq" id="XP_031563277.1">
    <property type="nucleotide sequence ID" value="XM_031707417.1"/>
</dbReference>
<dbReference type="GO" id="GO:0005737">
    <property type="term" value="C:cytoplasm"/>
    <property type="evidence" value="ECO:0007669"/>
    <property type="project" value="InterPro"/>
</dbReference>
<comment type="subcellular location">
    <subcellularLocation>
        <location evidence="1">Nucleus</location>
    </subcellularLocation>
</comment>
<dbReference type="RefSeq" id="XP_031563276.1">
    <property type="nucleotide sequence ID" value="XM_031707416.1"/>
</dbReference>
<sequence>MIKKTADYLEKPWKYNSEDFFLSSIKIMEDESPLSGDSDYGLLCTENREFLYDGDGLNINATVNPNLLQDLVEEESNMATSFDDSSPPTETSSISTVSSNSRATPDGETPKKMRKRNVARDKLRSEAEQNAYKKLRELVPTLPALKKPTKLETIKHTCRYIELLQETLKKVEKQREAKAKNEDVKVSEGEGNPLDKQK</sequence>
<dbReference type="GO" id="GO:0032922">
    <property type="term" value="P:circadian regulation of gene expression"/>
    <property type="evidence" value="ECO:0007669"/>
    <property type="project" value="TreeGrafter"/>
</dbReference>
<name>A0A6P8I7J5_ACTTE</name>
<feature type="domain" description="BHLH" evidence="7">
    <location>
        <begin position="112"/>
        <end position="164"/>
    </location>
</feature>
<dbReference type="InterPro" id="IPR026052">
    <property type="entry name" value="DNA-bd_prot-inh"/>
</dbReference>
<keyword evidence="2" id="KW-0678">Repressor</keyword>
<reference evidence="9 10" key="1">
    <citation type="submission" date="2025-04" db="UniProtKB">
        <authorList>
            <consortium name="RefSeq"/>
        </authorList>
    </citation>
    <scope>IDENTIFICATION</scope>
    <source>
        <tissue evidence="9 10">Tentacle</tissue>
    </source>
</reference>
<dbReference type="OrthoDB" id="10047910at2759"/>
<dbReference type="GO" id="GO:0005634">
    <property type="term" value="C:nucleus"/>
    <property type="evidence" value="ECO:0007669"/>
    <property type="project" value="UniProtKB-SubCell"/>
</dbReference>
<evidence type="ECO:0000313" key="9">
    <source>
        <dbReference type="RefSeq" id="XP_031563276.1"/>
    </source>
</evidence>
<evidence type="ECO:0000256" key="4">
    <source>
        <dbReference type="ARBA" id="ARBA00023163"/>
    </source>
</evidence>